<dbReference type="SMART" id="SM00220">
    <property type="entry name" value="S_TKc"/>
    <property type="match status" value="1"/>
</dbReference>
<feature type="domain" description="Protein kinase" evidence="1">
    <location>
        <begin position="14"/>
        <end position="252"/>
    </location>
</feature>
<evidence type="ECO:0000313" key="2">
    <source>
        <dbReference type="EMBL" id="EOA32581.1"/>
    </source>
</evidence>
<dbReference type="PROSITE" id="PS00108">
    <property type="entry name" value="PROTEIN_KINASE_ST"/>
    <property type="match status" value="1"/>
</dbReference>
<dbReference type="Pfam" id="PF00069">
    <property type="entry name" value="Pkinase"/>
    <property type="match status" value="1"/>
</dbReference>
<dbReference type="SUPFAM" id="SSF56112">
    <property type="entry name" value="Protein kinase-like (PK-like)"/>
    <property type="match status" value="1"/>
</dbReference>
<dbReference type="GO" id="GO:0007165">
    <property type="term" value="P:signal transduction"/>
    <property type="evidence" value="ECO:0007669"/>
    <property type="project" value="TreeGrafter"/>
</dbReference>
<dbReference type="Proteomes" id="UP000029121">
    <property type="component" value="Unassembled WGS sequence"/>
</dbReference>
<accession>R0GAJ8</accession>
<sequence>MTREPLGVAESSSLKHVSFLGRGGFGSVSLERDSNFRLYAKKSSSFSHLKYLDKERKIMLYFSDHPRIVQVSSPLLHLKTQPEGCHIYMEFASKGTLIDMITRFRGIPMPENMIGRAALMILQGLDALHSHGYVHCDLKPDNILVFPSTTSGEPWELKLADFGSSKEPCTDPRSLFPGTLHYMPPESLGADWSLGCMVIEMFGGCPVKVGECYMWRLPKLVSPVANDFLKLCLALQPSRRATAAELLSHPFVAQRDSVPVTEMLPYPSFLRFPSSIIDQVVEENSRLQRGVMV</sequence>
<dbReference type="EMBL" id="KB870807">
    <property type="protein sequence ID" value="EOA32581.1"/>
    <property type="molecule type" value="Genomic_DNA"/>
</dbReference>
<dbReference type="InterPro" id="IPR000719">
    <property type="entry name" value="Prot_kinase_dom"/>
</dbReference>
<dbReference type="PANTHER" id="PTHR48011">
    <property type="entry name" value="CCR4-NOT TRANSCRIPTIONAL COMPLEX SUBUNIT CAF120-RELATED"/>
    <property type="match status" value="1"/>
</dbReference>
<dbReference type="AlphaFoldDB" id="R0GAJ8"/>
<dbReference type="eggNOG" id="KOG0198">
    <property type="taxonomic scope" value="Eukaryota"/>
</dbReference>
<evidence type="ECO:0000259" key="1">
    <source>
        <dbReference type="PROSITE" id="PS50011"/>
    </source>
</evidence>
<protein>
    <recommendedName>
        <fullName evidence="1">Protein kinase domain-containing protein</fullName>
    </recommendedName>
</protein>
<evidence type="ECO:0000313" key="3">
    <source>
        <dbReference type="Proteomes" id="UP000029121"/>
    </source>
</evidence>
<dbReference type="InterPro" id="IPR011009">
    <property type="entry name" value="Kinase-like_dom_sf"/>
</dbReference>
<dbReference type="InterPro" id="IPR008271">
    <property type="entry name" value="Ser/Thr_kinase_AS"/>
</dbReference>
<proteinExistence type="predicted"/>
<organism evidence="2 3">
    <name type="scientific">Capsella rubella</name>
    <dbReference type="NCBI Taxonomy" id="81985"/>
    <lineage>
        <taxon>Eukaryota</taxon>
        <taxon>Viridiplantae</taxon>
        <taxon>Streptophyta</taxon>
        <taxon>Embryophyta</taxon>
        <taxon>Tracheophyta</taxon>
        <taxon>Spermatophyta</taxon>
        <taxon>Magnoliopsida</taxon>
        <taxon>eudicotyledons</taxon>
        <taxon>Gunneridae</taxon>
        <taxon>Pentapetalae</taxon>
        <taxon>rosids</taxon>
        <taxon>malvids</taxon>
        <taxon>Brassicales</taxon>
        <taxon>Brassicaceae</taxon>
        <taxon>Camelineae</taxon>
        <taxon>Capsella</taxon>
    </lineage>
</organism>
<name>R0GAJ8_9BRAS</name>
<reference evidence="3" key="1">
    <citation type="journal article" date="2013" name="Nat. Genet.">
        <title>The Capsella rubella genome and the genomic consequences of rapid mating system evolution.</title>
        <authorList>
            <person name="Slotte T."/>
            <person name="Hazzouri K.M."/>
            <person name="Agren J.A."/>
            <person name="Koenig D."/>
            <person name="Maumus F."/>
            <person name="Guo Y.L."/>
            <person name="Steige K."/>
            <person name="Platts A.E."/>
            <person name="Escobar J.S."/>
            <person name="Newman L.K."/>
            <person name="Wang W."/>
            <person name="Mandakova T."/>
            <person name="Vello E."/>
            <person name="Smith L.M."/>
            <person name="Henz S.R."/>
            <person name="Steffen J."/>
            <person name="Takuno S."/>
            <person name="Brandvain Y."/>
            <person name="Coop G."/>
            <person name="Andolfatto P."/>
            <person name="Hu T.T."/>
            <person name="Blanchette M."/>
            <person name="Clark R.M."/>
            <person name="Quesneville H."/>
            <person name="Nordborg M."/>
            <person name="Gaut B.S."/>
            <person name="Lysak M.A."/>
            <person name="Jenkins J."/>
            <person name="Grimwood J."/>
            <person name="Chapman J."/>
            <person name="Prochnik S."/>
            <person name="Shu S."/>
            <person name="Rokhsar D."/>
            <person name="Schmutz J."/>
            <person name="Weigel D."/>
            <person name="Wright S.I."/>
        </authorList>
    </citation>
    <scope>NUCLEOTIDE SEQUENCE [LARGE SCALE GENOMIC DNA]</scope>
    <source>
        <strain evidence="3">cv. Monte Gargano</strain>
    </source>
</reference>
<keyword evidence="3" id="KW-1185">Reference proteome</keyword>
<dbReference type="GO" id="GO:0004672">
    <property type="term" value="F:protein kinase activity"/>
    <property type="evidence" value="ECO:0007669"/>
    <property type="project" value="InterPro"/>
</dbReference>
<dbReference type="Gene3D" id="1.10.510.10">
    <property type="entry name" value="Transferase(Phosphotransferase) domain 1"/>
    <property type="match status" value="1"/>
</dbReference>
<dbReference type="InterPro" id="IPR052751">
    <property type="entry name" value="Plant_MAPKKK"/>
</dbReference>
<dbReference type="PROSITE" id="PS50011">
    <property type="entry name" value="PROTEIN_KINASE_DOM"/>
    <property type="match status" value="1"/>
</dbReference>
<dbReference type="GO" id="GO:0005524">
    <property type="term" value="F:ATP binding"/>
    <property type="evidence" value="ECO:0007669"/>
    <property type="project" value="InterPro"/>
</dbReference>
<dbReference type="PANTHER" id="PTHR48011:SF52">
    <property type="entry name" value="PROTEIN KINASE FAMILY PROTEIN-RELATED"/>
    <property type="match status" value="1"/>
</dbReference>
<gene>
    <name evidence="2" type="ORF">CARUB_v10015871mg</name>
</gene>